<reference evidence="1 2" key="2">
    <citation type="journal article" date="2022" name="Mol. Ecol. Resour.">
        <title>The genomes of chicory, endive, great burdock and yacon provide insights into Asteraceae paleo-polyploidization history and plant inulin production.</title>
        <authorList>
            <person name="Fan W."/>
            <person name="Wang S."/>
            <person name="Wang H."/>
            <person name="Wang A."/>
            <person name="Jiang F."/>
            <person name="Liu H."/>
            <person name="Zhao H."/>
            <person name="Xu D."/>
            <person name="Zhang Y."/>
        </authorList>
    </citation>
    <scope>NUCLEOTIDE SEQUENCE [LARGE SCALE GENOMIC DNA]</scope>
    <source>
        <strain evidence="2">cv. Yunnan</strain>
        <tissue evidence="1">Leaves</tissue>
    </source>
</reference>
<accession>A0ACB9IYJ2</accession>
<gene>
    <name evidence="1" type="ORF">L1987_17629</name>
</gene>
<evidence type="ECO:0000313" key="2">
    <source>
        <dbReference type="Proteomes" id="UP001056120"/>
    </source>
</evidence>
<organism evidence="1 2">
    <name type="scientific">Smallanthus sonchifolius</name>
    <dbReference type="NCBI Taxonomy" id="185202"/>
    <lineage>
        <taxon>Eukaryota</taxon>
        <taxon>Viridiplantae</taxon>
        <taxon>Streptophyta</taxon>
        <taxon>Embryophyta</taxon>
        <taxon>Tracheophyta</taxon>
        <taxon>Spermatophyta</taxon>
        <taxon>Magnoliopsida</taxon>
        <taxon>eudicotyledons</taxon>
        <taxon>Gunneridae</taxon>
        <taxon>Pentapetalae</taxon>
        <taxon>asterids</taxon>
        <taxon>campanulids</taxon>
        <taxon>Asterales</taxon>
        <taxon>Asteraceae</taxon>
        <taxon>Asteroideae</taxon>
        <taxon>Heliantheae alliance</taxon>
        <taxon>Millerieae</taxon>
        <taxon>Smallanthus</taxon>
    </lineage>
</organism>
<sequence length="1086" mass="120567">MHVSEPDKMEASVLGCHLSEKLEHLPIKKRRFLFRNSSPPLNTSSSEGTQSVARCRQSSSQNAHSKPDANCPPVASLIVADFHQSESNDSKLDVQKFVKNSKKTIEKEDISSTSVAPSTLELKANSVKLENISAKGTDVHISSVPSKYVATSMAFTSTPDESTLDSSCSHAPSESECTKKNQVISNTLKSAGLDDRLNWDLNTVMAWEEQLECDHNRNCKERKSEHCGLGTECGSVSKNIGNEISPVEFKSLIPKIEKSELEERKPVCNDMGKLLSPFINSAPPVAVNKINSLRNQHAASSIPNSVPSALTLEYPAHEVSAKQVNVMAAGTDFTFMPLGLGHGIDIRASENIISSKIIGSGSNVNYSIPSVQTNENDKLNLSLITAPSLENEVHQNLSTFDEDDKANVKRVITSNGIAMGNLISRGTGSSQNAPVSSKIVGCGSYVNHAMTDVQTTENEKLNLSLVTAASTGTVVHQSGSIFDDEDDKAKVKRIIANKGITMENPLAAVSSMHDVVCSEAQVPLQSGKSRTGFSNDIISNNKEFCDYEIFPSDILAGSEVDYVDEVSFGYDDSQFEDGEFRESSIQTWEGNNGEDREIEHGTENRGAFGTHENDSLKSTDVGSQKGMDEISSVLLPEKLDSSDQIYDSETNVTENCTTEVNMKDASQSDQWKMNVPGSDTLPENRSSSSNNTKIKDFNSIKSSSRVTEDLETKAEVPRFYRREPSTRDAFLSRSRFRMQGSSSNADDSGSRSVRDSGVIRSVGRGKYTRGGGMWDRSPPFPGPSFRRSLPEDDNLTDKVSVDPNVTRGSFRSRLMVNSEEDEFRARLGLRPAGDTCHNRFVNVGRGRSLRYGSRLNDVGPRERYYGHPDNDEPSMDYSHSFPARRRCFSPTHHHSGSTSPPRSRTRSPIDGGFRGRSRSPLRSDTRMRREPNYRHGFEPDHVGGYNLEQSRNNNSPPSSRFLKYKQRSFVFDRRSPPPQPSGERLSFYEPSRKTKQNENYRSSRFSDLHGGGRDGDVMDHGYRRGGFVRPYDMGRPAKHIQYNEEDGYGPPVYDSRDKEALEFHGRGNPKPYRDLPRRVREERDKW</sequence>
<dbReference type="EMBL" id="CM042023">
    <property type="protein sequence ID" value="KAI3812916.1"/>
    <property type="molecule type" value="Genomic_DNA"/>
</dbReference>
<protein>
    <submittedName>
        <fullName evidence="1">Uncharacterized protein</fullName>
    </submittedName>
</protein>
<keyword evidence="2" id="KW-1185">Reference proteome</keyword>
<name>A0ACB9IYJ2_9ASTR</name>
<comment type="caution">
    <text evidence="1">The sequence shown here is derived from an EMBL/GenBank/DDBJ whole genome shotgun (WGS) entry which is preliminary data.</text>
</comment>
<reference evidence="2" key="1">
    <citation type="journal article" date="2022" name="Mol. Ecol. Resour.">
        <title>The genomes of chicory, endive, great burdock and yacon provide insights into Asteraceae palaeo-polyploidization history and plant inulin production.</title>
        <authorList>
            <person name="Fan W."/>
            <person name="Wang S."/>
            <person name="Wang H."/>
            <person name="Wang A."/>
            <person name="Jiang F."/>
            <person name="Liu H."/>
            <person name="Zhao H."/>
            <person name="Xu D."/>
            <person name="Zhang Y."/>
        </authorList>
    </citation>
    <scope>NUCLEOTIDE SEQUENCE [LARGE SCALE GENOMIC DNA]</scope>
    <source>
        <strain evidence="2">cv. Yunnan</strain>
    </source>
</reference>
<proteinExistence type="predicted"/>
<dbReference type="Proteomes" id="UP001056120">
    <property type="component" value="Linkage Group LG06"/>
</dbReference>
<evidence type="ECO:0000313" key="1">
    <source>
        <dbReference type="EMBL" id="KAI3812916.1"/>
    </source>
</evidence>